<comment type="caution">
    <text evidence="6">The sequence shown here is derived from an EMBL/GenBank/DDBJ whole genome shotgun (WGS) entry which is preliminary data.</text>
</comment>
<dbReference type="PANTHER" id="PTHR45782">
    <property type="entry name" value="MITOCHONDRIAL RIBOSOME-ASSOCIATED GTPASE 1"/>
    <property type="match status" value="1"/>
</dbReference>
<feature type="domain" description="CP-type G" evidence="5">
    <location>
        <begin position="14"/>
        <end position="178"/>
    </location>
</feature>
<dbReference type="RefSeq" id="WP_342469891.1">
    <property type="nucleotide sequence ID" value="NZ_JBHSNQ010000048.1"/>
</dbReference>
<proteinExistence type="inferred from homology"/>
<comment type="similarity">
    <text evidence="4">Belongs to the TRAFAC class YlqF/YawG GTPase family. MTG1 subfamily.</text>
</comment>
<dbReference type="NCBIfam" id="TIGR03596">
    <property type="entry name" value="GTPase_YlqF"/>
    <property type="match status" value="1"/>
</dbReference>
<dbReference type="InterPro" id="IPR027417">
    <property type="entry name" value="P-loop_NTPase"/>
</dbReference>
<evidence type="ECO:0000313" key="7">
    <source>
        <dbReference type="Proteomes" id="UP001595978"/>
    </source>
</evidence>
<dbReference type="PROSITE" id="PS51721">
    <property type="entry name" value="G_CP"/>
    <property type="match status" value="1"/>
</dbReference>
<dbReference type="InterPro" id="IPR019991">
    <property type="entry name" value="GTP-bd_ribosome_bgen"/>
</dbReference>
<dbReference type="CDD" id="cd01856">
    <property type="entry name" value="YlqF"/>
    <property type="match status" value="1"/>
</dbReference>
<dbReference type="EMBL" id="JBHSNQ010000048">
    <property type="protein sequence ID" value="MFC5541272.1"/>
    <property type="molecule type" value="Genomic_DNA"/>
</dbReference>
<comment type="function">
    <text evidence="4">Required for a late step of 50S ribosomal subunit assembly. Has GTPase activity.</text>
</comment>
<reference evidence="7" key="1">
    <citation type="journal article" date="2019" name="Int. J. Syst. Evol. Microbiol.">
        <title>The Global Catalogue of Microorganisms (GCM) 10K type strain sequencing project: providing services to taxonomists for standard genome sequencing and annotation.</title>
        <authorList>
            <consortium name="The Broad Institute Genomics Platform"/>
            <consortium name="The Broad Institute Genome Sequencing Center for Infectious Disease"/>
            <person name="Wu L."/>
            <person name="Ma J."/>
        </authorList>
    </citation>
    <scope>NUCLEOTIDE SEQUENCE [LARGE SCALE GENOMIC DNA]</scope>
    <source>
        <strain evidence="7">CCUG 56331</strain>
    </source>
</reference>
<keyword evidence="3 4" id="KW-0342">GTP-binding</keyword>
<evidence type="ECO:0000256" key="2">
    <source>
        <dbReference type="ARBA" id="ARBA00022741"/>
    </source>
</evidence>
<dbReference type="InterPro" id="IPR023179">
    <property type="entry name" value="GTP-bd_ortho_bundle_sf"/>
</dbReference>
<dbReference type="PANTHER" id="PTHR45782:SF4">
    <property type="entry name" value="MITOCHONDRIAL RIBOSOME-ASSOCIATED GTPASE 1"/>
    <property type="match status" value="1"/>
</dbReference>
<sequence>MTIQWFPGHMAKAKREVQEKLKLVDIVFELIDARLPLSSRNPMIDEVINQKPRLILLNKADMADETETKKWVEYFSDKGFKAVAINSFQGKGLHQATKAAQEILADKWARMRAKGMKPRAIRAMIVGIPNVGKSTLINRLAKRNVAKTGNTPGVTKAQQWVKVGKELELLDTPGILWPKFEDPEVGLKLALTGAIKDTIINMEDLAVYALKFLSAHYPERMQERYGINSVDEEIVKTFDHIGKLRNVLGPGGEIDYDRVSELIVRDIRNLELGKLTFDFVEEELEKEAAEQ</sequence>
<evidence type="ECO:0000256" key="4">
    <source>
        <dbReference type="PIRNR" id="PIRNR006230"/>
    </source>
</evidence>
<evidence type="ECO:0000256" key="1">
    <source>
        <dbReference type="ARBA" id="ARBA00014898"/>
    </source>
</evidence>
<dbReference type="Gene3D" id="3.40.50.300">
    <property type="entry name" value="P-loop containing nucleotide triphosphate hydrolases"/>
    <property type="match status" value="1"/>
</dbReference>
<keyword evidence="7" id="KW-1185">Reference proteome</keyword>
<keyword evidence="4" id="KW-0963">Cytoplasm</keyword>
<dbReference type="Pfam" id="PF01926">
    <property type="entry name" value="MMR_HSR1"/>
    <property type="match status" value="1"/>
</dbReference>
<name>A0ABW0R917_9BACL</name>
<evidence type="ECO:0000259" key="5">
    <source>
        <dbReference type="PROSITE" id="PS51721"/>
    </source>
</evidence>
<dbReference type="Gene3D" id="1.10.1580.10">
    <property type="match status" value="1"/>
</dbReference>
<organism evidence="6 7">
    <name type="scientific">Ureibacillus suwonensis</name>
    <dbReference type="NCBI Taxonomy" id="313007"/>
    <lineage>
        <taxon>Bacteria</taxon>
        <taxon>Bacillati</taxon>
        <taxon>Bacillota</taxon>
        <taxon>Bacilli</taxon>
        <taxon>Bacillales</taxon>
        <taxon>Caryophanaceae</taxon>
        <taxon>Ureibacillus</taxon>
    </lineage>
</organism>
<accession>A0ABW0R917</accession>
<evidence type="ECO:0000256" key="3">
    <source>
        <dbReference type="ARBA" id="ARBA00023134"/>
    </source>
</evidence>
<evidence type="ECO:0000313" key="6">
    <source>
        <dbReference type="EMBL" id="MFC5541272.1"/>
    </source>
</evidence>
<keyword evidence="2 4" id="KW-0547">Nucleotide-binding</keyword>
<protein>
    <recommendedName>
        <fullName evidence="1 4">Ribosome biogenesis GTPase A</fullName>
    </recommendedName>
</protein>
<dbReference type="Proteomes" id="UP001595978">
    <property type="component" value="Unassembled WGS sequence"/>
</dbReference>
<dbReference type="PIRSF" id="PIRSF006230">
    <property type="entry name" value="MG442"/>
    <property type="match status" value="1"/>
</dbReference>
<comment type="subcellular location">
    <subcellularLocation>
        <location evidence="4">Cytoplasm</location>
    </subcellularLocation>
</comment>
<dbReference type="InterPro" id="IPR016478">
    <property type="entry name" value="GTPase_MTG1"/>
</dbReference>
<dbReference type="InterPro" id="IPR030378">
    <property type="entry name" value="G_CP_dom"/>
</dbReference>
<gene>
    <name evidence="6" type="primary">ylqF</name>
    <name evidence="6" type="ORF">ACFPOH_05690</name>
</gene>
<dbReference type="SUPFAM" id="SSF52540">
    <property type="entry name" value="P-loop containing nucleoside triphosphate hydrolases"/>
    <property type="match status" value="1"/>
</dbReference>
<dbReference type="InterPro" id="IPR006073">
    <property type="entry name" value="GTP-bd"/>
</dbReference>